<keyword evidence="3" id="KW-1185">Reference proteome</keyword>
<reference evidence="2 3" key="1">
    <citation type="submission" date="2021-06" db="EMBL/GenBank/DDBJ databases">
        <title>Caerostris extrusa draft genome.</title>
        <authorList>
            <person name="Kono N."/>
            <person name="Arakawa K."/>
        </authorList>
    </citation>
    <scope>NUCLEOTIDE SEQUENCE [LARGE SCALE GENOMIC DNA]</scope>
</reference>
<proteinExistence type="predicted"/>
<name>A0AAV4P3V4_CAEEX</name>
<feature type="region of interest" description="Disordered" evidence="1">
    <location>
        <begin position="1"/>
        <end position="34"/>
    </location>
</feature>
<sequence>MVTCEEDTAEDTFYPSQHPREAGGGGASRRTMIGGRARMRVGRTGWEDLLVFRRMESELSRWCFEGAPGDCRWGSAMLPQMKLVT</sequence>
<evidence type="ECO:0000313" key="2">
    <source>
        <dbReference type="EMBL" id="GIX90431.1"/>
    </source>
</evidence>
<accession>A0AAV4P3V4</accession>
<dbReference type="AlphaFoldDB" id="A0AAV4P3V4"/>
<evidence type="ECO:0000256" key="1">
    <source>
        <dbReference type="SAM" id="MobiDB-lite"/>
    </source>
</evidence>
<gene>
    <name evidence="2" type="ORF">CEXT_548681</name>
</gene>
<protein>
    <submittedName>
        <fullName evidence="2">Uncharacterized protein</fullName>
    </submittedName>
</protein>
<organism evidence="2 3">
    <name type="scientific">Caerostris extrusa</name>
    <name type="common">Bark spider</name>
    <name type="synonym">Caerostris bankana</name>
    <dbReference type="NCBI Taxonomy" id="172846"/>
    <lineage>
        <taxon>Eukaryota</taxon>
        <taxon>Metazoa</taxon>
        <taxon>Ecdysozoa</taxon>
        <taxon>Arthropoda</taxon>
        <taxon>Chelicerata</taxon>
        <taxon>Arachnida</taxon>
        <taxon>Araneae</taxon>
        <taxon>Araneomorphae</taxon>
        <taxon>Entelegynae</taxon>
        <taxon>Araneoidea</taxon>
        <taxon>Araneidae</taxon>
        <taxon>Caerostris</taxon>
    </lineage>
</organism>
<comment type="caution">
    <text evidence="2">The sequence shown here is derived from an EMBL/GenBank/DDBJ whole genome shotgun (WGS) entry which is preliminary data.</text>
</comment>
<feature type="compositionally biased region" description="Acidic residues" evidence="1">
    <location>
        <begin position="1"/>
        <end position="10"/>
    </location>
</feature>
<dbReference type="Proteomes" id="UP001054945">
    <property type="component" value="Unassembled WGS sequence"/>
</dbReference>
<dbReference type="EMBL" id="BPLR01003940">
    <property type="protein sequence ID" value="GIX90431.1"/>
    <property type="molecule type" value="Genomic_DNA"/>
</dbReference>
<evidence type="ECO:0000313" key="3">
    <source>
        <dbReference type="Proteomes" id="UP001054945"/>
    </source>
</evidence>